<dbReference type="InterPro" id="IPR003615">
    <property type="entry name" value="HNH_nuc"/>
</dbReference>
<comment type="caution">
    <text evidence="2">The sequence shown here is derived from an EMBL/GenBank/DDBJ whole genome shotgun (WGS) entry which is preliminary data.</text>
</comment>
<accession>A0ABN0HAI2</accession>
<dbReference type="RefSeq" id="WP_008589817.1">
    <property type="nucleotide sequence ID" value="NZ_AHOM02000004.1"/>
</dbReference>
<evidence type="ECO:0000259" key="1">
    <source>
        <dbReference type="SMART" id="SM00507"/>
    </source>
</evidence>
<dbReference type="EMBL" id="AHOM02000004">
    <property type="protein sequence ID" value="EJZ42580.1"/>
    <property type="molecule type" value="Genomic_DNA"/>
</dbReference>
<sequence length="297" mass="36093">MGLPRYLQNMKREILNEINADSLSRNTLMKFINFNLNSTIIYNPHPRMHWPIYVKHKPIYHEFETEGRKVDPEKYYLSLRDPSYCINQVLKDHYGFFRLKYRERLDFEETTSYFFIKFQRRKSNGTWTRIEENRRVKIKFRQTKWLEKVNTNKQNAHIAEWNSNQLLYDVKYNRKYNTRGFPPTLSRLIFERDLYTCQICGITKEEAMKKGLHMEADHIVEWEDGGETSYKNGQTLCSQCNKAKYHFKRLMSGYRKKTSNNMHRKINNDQRIKITRLTIKEGRRLSIENWFKINQDT</sequence>
<dbReference type="SMART" id="SM00507">
    <property type="entry name" value="HNHc"/>
    <property type="match status" value="1"/>
</dbReference>
<organism evidence="2 3">
    <name type="scientific">Leptospira licerasiae str. MMD4847</name>
    <dbReference type="NCBI Taxonomy" id="1049971"/>
    <lineage>
        <taxon>Bacteria</taxon>
        <taxon>Pseudomonadati</taxon>
        <taxon>Spirochaetota</taxon>
        <taxon>Spirochaetia</taxon>
        <taxon>Leptospirales</taxon>
        <taxon>Leptospiraceae</taxon>
        <taxon>Leptospira</taxon>
    </lineage>
</organism>
<keyword evidence="2" id="KW-0255">Endonuclease</keyword>
<evidence type="ECO:0000313" key="3">
    <source>
        <dbReference type="Proteomes" id="UP000018720"/>
    </source>
</evidence>
<dbReference type="CDD" id="cd00085">
    <property type="entry name" value="HNHc"/>
    <property type="match status" value="1"/>
</dbReference>
<evidence type="ECO:0000313" key="2">
    <source>
        <dbReference type="EMBL" id="EJZ42580.1"/>
    </source>
</evidence>
<name>A0ABN0HAI2_9LEPT</name>
<dbReference type="InterPro" id="IPR002711">
    <property type="entry name" value="HNH"/>
</dbReference>
<feature type="domain" description="HNH nuclease" evidence="1">
    <location>
        <begin position="184"/>
        <end position="242"/>
    </location>
</feature>
<protein>
    <submittedName>
        <fullName evidence="2">HNH endonuclease domain protein</fullName>
    </submittedName>
</protein>
<reference evidence="2 3" key="1">
    <citation type="submission" date="2012-08" db="EMBL/GenBank/DDBJ databases">
        <authorList>
            <person name="Harkins D.M."/>
            <person name="Durkin A.S."/>
            <person name="Selengut J.D."/>
            <person name="Sanka R."/>
            <person name="DePew J."/>
            <person name="Purushe J."/>
            <person name="Matthias M.A."/>
            <person name="Vinetz J.M."/>
            <person name="Sutton G.G."/>
            <person name="Nelson W.C."/>
            <person name="Fouts D.E."/>
        </authorList>
    </citation>
    <scope>NUCLEOTIDE SEQUENCE [LARGE SCALE GENOMIC DNA]</scope>
    <source>
        <strain evidence="2 3">MMD4847</strain>
    </source>
</reference>
<proteinExistence type="predicted"/>
<keyword evidence="2" id="KW-0378">Hydrolase</keyword>
<dbReference type="Pfam" id="PF01844">
    <property type="entry name" value="HNH"/>
    <property type="match status" value="1"/>
</dbReference>
<gene>
    <name evidence="2" type="ORF">LEP1GSC178_3046</name>
</gene>
<keyword evidence="3" id="KW-1185">Reference proteome</keyword>
<keyword evidence="2" id="KW-0540">Nuclease</keyword>
<dbReference type="Proteomes" id="UP000018720">
    <property type="component" value="Unassembled WGS sequence"/>
</dbReference>
<dbReference type="Gene3D" id="1.10.30.50">
    <property type="match status" value="1"/>
</dbReference>
<dbReference type="GO" id="GO:0004519">
    <property type="term" value="F:endonuclease activity"/>
    <property type="evidence" value="ECO:0007669"/>
    <property type="project" value="UniProtKB-KW"/>
</dbReference>